<keyword evidence="1" id="KW-0732">Signal</keyword>
<organism evidence="2 3">
    <name type="scientific">Pendulispora rubella</name>
    <dbReference type="NCBI Taxonomy" id="2741070"/>
    <lineage>
        <taxon>Bacteria</taxon>
        <taxon>Pseudomonadati</taxon>
        <taxon>Myxococcota</taxon>
        <taxon>Myxococcia</taxon>
        <taxon>Myxococcales</taxon>
        <taxon>Sorangiineae</taxon>
        <taxon>Pendulisporaceae</taxon>
        <taxon>Pendulispora</taxon>
    </lineage>
</organism>
<feature type="signal peptide" evidence="1">
    <location>
        <begin position="1"/>
        <end position="26"/>
    </location>
</feature>
<feature type="chain" id="PRO_5046567539" evidence="1">
    <location>
        <begin position="27"/>
        <end position="132"/>
    </location>
</feature>
<protein>
    <submittedName>
        <fullName evidence="2">Uncharacterized protein</fullName>
    </submittedName>
</protein>
<accession>A0ABZ2LNI8</accession>
<name>A0ABZ2LNI8_9BACT</name>
<evidence type="ECO:0000313" key="2">
    <source>
        <dbReference type="EMBL" id="WXB10467.1"/>
    </source>
</evidence>
<dbReference type="PROSITE" id="PS51257">
    <property type="entry name" value="PROKAR_LIPOPROTEIN"/>
    <property type="match status" value="1"/>
</dbReference>
<evidence type="ECO:0000256" key="1">
    <source>
        <dbReference type="SAM" id="SignalP"/>
    </source>
</evidence>
<evidence type="ECO:0000313" key="3">
    <source>
        <dbReference type="Proteomes" id="UP001374803"/>
    </source>
</evidence>
<proteinExistence type="predicted"/>
<dbReference type="Proteomes" id="UP001374803">
    <property type="component" value="Chromosome"/>
</dbReference>
<gene>
    <name evidence="2" type="ORF">LVJ94_24965</name>
</gene>
<dbReference type="EMBL" id="CP089983">
    <property type="protein sequence ID" value="WXB10467.1"/>
    <property type="molecule type" value="Genomic_DNA"/>
</dbReference>
<keyword evidence="3" id="KW-1185">Reference proteome</keyword>
<sequence>MRRPTLWCFCVPFVALLVAGCVSSGASGGGGGDQSGSCGSGVSLAGDKWGSECDTWLAQNCCDYLRACSGDSGCAQLVACMNRCPSNDTDACSATCKGRAPSVSISIVDAIGDCSRVKPTNNPAIPSTCQWP</sequence>
<dbReference type="RefSeq" id="WP_394840140.1">
    <property type="nucleotide sequence ID" value="NZ_CP089929.1"/>
</dbReference>
<reference evidence="2" key="1">
    <citation type="submission" date="2021-12" db="EMBL/GenBank/DDBJ databases">
        <title>Discovery of the Pendulisporaceae a myxobacterial family with distinct sporulation behavior and unique specialized metabolism.</title>
        <authorList>
            <person name="Garcia R."/>
            <person name="Popoff A."/>
            <person name="Bader C.D."/>
            <person name="Loehr J."/>
            <person name="Walesch S."/>
            <person name="Walt C."/>
            <person name="Boldt J."/>
            <person name="Bunk B."/>
            <person name="Haeckl F.J.F.P.J."/>
            <person name="Gunesch A.P."/>
            <person name="Birkelbach J."/>
            <person name="Nuebel U."/>
            <person name="Pietschmann T."/>
            <person name="Bach T."/>
            <person name="Mueller R."/>
        </authorList>
    </citation>
    <scope>NUCLEOTIDE SEQUENCE</scope>
    <source>
        <strain evidence="2">MSr11367</strain>
    </source>
</reference>